<comment type="caution">
    <text evidence="2">The sequence shown here is derived from an EMBL/GenBank/DDBJ whole genome shotgun (WGS) entry which is preliminary data.</text>
</comment>
<dbReference type="RefSeq" id="WP_075849088.1">
    <property type="nucleotide sequence ID" value="NZ_MTCP01000017.1"/>
</dbReference>
<accession>A0AA44LB77</accession>
<proteinExistence type="predicted"/>
<evidence type="ECO:0000259" key="1">
    <source>
        <dbReference type="Pfam" id="PF08808"/>
    </source>
</evidence>
<organism evidence="2 3">
    <name type="scientific">Citrobacter braakii</name>
    <dbReference type="NCBI Taxonomy" id="57706"/>
    <lineage>
        <taxon>Bacteria</taxon>
        <taxon>Pseudomonadati</taxon>
        <taxon>Pseudomonadota</taxon>
        <taxon>Gammaproteobacteria</taxon>
        <taxon>Enterobacterales</taxon>
        <taxon>Enterobacteriaceae</taxon>
        <taxon>Citrobacter</taxon>
        <taxon>Citrobacter freundii complex</taxon>
    </lineage>
</organism>
<reference evidence="2 3" key="1">
    <citation type="submission" date="2017-01" db="EMBL/GenBank/DDBJ databases">
        <title>First report of the plasmid-mediated mcr-1 gene in Citrobacter freudii.</title>
        <authorList>
            <person name="Liu J."/>
            <person name="Yang Y."/>
            <person name="Li Y."/>
            <person name="Liu D."/>
            <person name="Tuo H."/>
            <person name="Davis M."/>
            <person name="Zhang A."/>
        </authorList>
    </citation>
    <scope>NUCLEOTIDE SEQUENCE [LARGE SCALE GENOMIC DNA]</scope>
    <source>
        <strain evidence="2 3">SCC4</strain>
    </source>
</reference>
<dbReference type="Pfam" id="PF08808">
    <property type="entry name" value="RES"/>
    <property type="match status" value="1"/>
</dbReference>
<evidence type="ECO:0000313" key="3">
    <source>
        <dbReference type="Proteomes" id="UP000185597"/>
    </source>
</evidence>
<dbReference type="AlphaFoldDB" id="A0AA44LB77"/>
<evidence type="ECO:0000313" key="2">
    <source>
        <dbReference type="EMBL" id="OLY66891.1"/>
    </source>
</evidence>
<name>A0AA44LB77_CITBR</name>
<protein>
    <recommendedName>
        <fullName evidence="1">RES domain-containing protein</fullName>
    </recommendedName>
</protein>
<dbReference type="InterPro" id="IPR014914">
    <property type="entry name" value="RES_dom"/>
</dbReference>
<feature type="domain" description="RES" evidence="1">
    <location>
        <begin position="75"/>
        <end position="228"/>
    </location>
</feature>
<gene>
    <name evidence="2" type="ORF">BWD41_23615</name>
</gene>
<sequence length="275" mass="31408">MDNKLKVIEINSLDRFRNDLLSTVEPERVEKLLKWYLESYGGINFKFGYERPIFRARKCESEHGYNNISEIYPPPSSKCTTGRMNEEGQAIFYGAFSPGTALAEINAKEGDYVHVARFQLPEKADAGMRCFAIGEVFNAYHGVITISFEVFNEIRDAIRRIGEDDIWALQSYLYMDSLSAELLNSIYAQEENYIYSRIFCRLLLGKWQDVDGLIYPSAKVKGASNIVLRLESVNSKIQMVGNEVLRVKRVYPYGIVDLDVVKSAKGHTPDGRIVW</sequence>
<dbReference type="Proteomes" id="UP000185597">
    <property type="component" value="Unassembled WGS sequence"/>
</dbReference>
<dbReference type="EMBL" id="MTCP01000017">
    <property type="protein sequence ID" value="OLY66891.1"/>
    <property type="molecule type" value="Genomic_DNA"/>
</dbReference>